<feature type="transmembrane region" description="Helical" evidence="1">
    <location>
        <begin position="12"/>
        <end position="28"/>
    </location>
</feature>
<keyword evidence="1" id="KW-0472">Membrane</keyword>
<evidence type="ECO:0000313" key="3">
    <source>
        <dbReference type="Proteomes" id="UP000568022"/>
    </source>
</evidence>
<keyword evidence="1" id="KW-1133">Transmembrane helix</keyword>
<sequence length="177" mass="19347">MAHPGAGCATPIVVFPLPLVYIGAYPSLEARFTGDRGEHHLLDRPRDRPVRTAIGASWISLHLVLLPGGGSDIVATRFHLSVNTVTWAVRIAVFVVPAVVLVVTRRVCLGLRLRDRQLVAHGRATGVIKRLPHGEYVEVHEPLDRARLHILTAHDRPAELVAHGPAAERPPARREGD</sequence>
<name>A0A7W8F956_9ACTN</name>
<dbReference type="AlphaFoldDB" id="A0A7W8F956"/>
<dbReference type="EMBL" id="JACHJE010000005">
    <property type="protein sequence ID" value="MBB5125929.1"/>
    <property type="molecule type" value="Genomic_DNA"/>
</dbReference>
<accession>A0A7W8F956</accession>
<feature type="transmembrane region" description="Helical" evidence="1">
    <location>
        <begin position="87"/>
        <end position="108"/>
    </location>
</feature>
<dbReference type="Proteomes" id="UP000568022">
    <property type="component" value="Unassembled WGS sequence"/>
</dbReference>
<comment type="caution">
    <text evidence="2">The sequence shown here is derived from an EMBL/GenBank/DDBJ whole genome shotgun (WGS) entry which is preliminary data.</text>
</comment>
<protein>
    <submittedName>
        <fullName evidence="2">Uncharacterized protein</fullName>
    </submittedName>
</protein>
<evidence type="ECO:0000313" key="2">
    <source>
        <dbReference type="EMBL" id="MBB5125929.1"/>
    </source>
</evidence>
<keyword evidence="1" id="KW-0812">Transmembrane</keyword>
<proteinExistence type="predicted"/>
<feature type="transmembrane region" description="Helical" evidence="1">
    <location>
        <begin position="49"/>
        <end position="67"/>
    </location>
</feature>
<evidence type="ECO:0000256" key="1">
    <source>
        <dbReference type="SAM" id="Phobius"/>
    </source>
</evidence>
<gene>
    <name evidence="2" type="ORF">FHS32_002663</name>
</gene>
<keyword evidence="3" id="KW-1185">Reference proteome</keyword>
<organism evidence="2 3">
    <name type="scientific">Streptomyces griseoloalbus</name>
    <dbReference type="NCBI Taxonomy" id="67303"/>
    <lineage>
        <taxon>Bacteria</taxon>
        <taxon>Bacillati</taxon>
        <taxon>Actinomycetota</taxon>
        <taxon>Actinomycetes</taxon>
        <taxon>Kitasatosporales</taxon>
        <taxon>Streptomycetaceae</taxon>
        <taxon>Streptomyces</taxon>
    </lineage>
</organism>
<reference evidence="2 3" key="1">
    <citation type="submission" date="2020-08" db="EMBL/GenBank/DDBJ databases">
        <title>Genomic Encyclopedia of Type Strains, Phase III (KMG-III): the genomes of soil and plant-associated and newly described type strains.</title>
        <authorList>
            <person name="Whitman W."/>
        </authorList>
    </citation>
    <scope>NUCLEOTIDE SEQUENCE [LARGE SCALE GENOMIC DNA]</scope>
    <source>
        <strain evidence="2 3">CECT 3226</strain>
    </source>
</reference>